<proteinExistence type="predicted"/>
<protein>
    <submittedName>
        <fullName evidence="1">Uncharacterized protein</fullName>
    </submittedName>
</protein>
<evidence type="ECO:0000313" key="1">
    <source>
        <dbReference type="EMBL" id="PJJ60888.1"/>
    </source>
</evidence>
<comment type="caution">
    <text evidence="1">The sequence shown here is derived from an EMBL/GenBank/DDBJ whole genome shotgun (WGS) entry which is preliminary data.</text>
</comment>
<name>A0A2M9BSG6_9BACT</name>
<accession>A0A2M9BSG6</accession>
<keyword evidence="2" id="KW-1185">Reference proteome</keyword>
<dbReference type="RefSeq" id="WP_157807426.1">
    <property type="nucleotide sequence ID" value="NZ_PGFA01000001.1"/>
</dbReference>
<dbReference type="AlphaFoldDB" id="A0A2M9BSG6"/>
<organism evidence="1 2">
    <name type="scientific">Hymenobacter chitinivorans DSM 11115</name>
    <dbReference type="NCBI Taxonomy" id="1121954"/>
    <lineage>
        <taxon>Bacteria</taxon>
        <taxon>Pseudomonadati</taxon>
        <taxon>Bacteroidota</taxon>
        <taxon>Cytophagia</taxon>
        <taxon>Cytophagales</taxon>
        <taxon>Hymenobacteraceae</taxon>
        <taxon>Hymenobacter</taxon>
    </lineage>
</organism>
<dbReference type="Proteomes" id="UP000228535">
    <property type="component" value="Unassembled WGS sequence"/>
</dbReference>
<sequence>MKPQVINRRKDVSDDDLEIVLQDLGKLEKLFIEEARLFLQIGGNKGHLHTMDLFVSAIINRAISLMNGFKTLAYVNNYISAVPLIRIQVDNCLRFYASTLVKDYNDFFIEYLKGGHIRNMKSASGEKMTDTYLVTKLDKELFPGIHNLYVNTSGHIHLSNEHSFLQTKIVSNEGRTISTRIGNFDFFAIDEKVDFAFNMFKASQMLLQLTQSWKFQKAKVEAKM</sequence>
<dbReference type="EMBL" id="PGFA01000001">
    <property type="protein sequence ID" value="PJJ60888.1"/>
    <property type="molecule type" value="Genomic_DNA"/>
</dbReference>
<reference evidence="1 2" key="1">
    <citation type="submission" date="2017-11" db="EMBL/GenBank/DDBJ databases">
        <title>Genomic Encyclopedia of Archaeal and Bacterial Type Strains, Phase II (KMG-II): From Individual Species to Whole Genera.</title>
        <authorList>
            <person name="Goeker M."/>
        </authorList>
    </citation>
    <scope>NUCLEOTIDE SEQUENCE [LARGE SCALE GENOMIC DNA]</scope>
    <source>
        <strain evidence="1 2">DSM 11115</strain>
    </source>
</reference>
<gene>
    <name evidence="1" type="ORF">CLV45_2323</name>
</gene>
<evidence type="ECO:0000313" key="2">
    <source>
        <dbReference type="Proteomes" id="UP000228535"/>
    </source>
</evidence>
<dbReference type="OrthoDB" id="789445at2"/>